<accession>A0A9P6G0I6</accession>
<comment type="caution">
    <text evidence="2">The sequence shown here is derived from an EMBL/GenBank/DDBJ whole genome shotgun (WGS) entry which is preliminary data.</text>
</comment>
<name>A0A9P6G0I6_9FUNG</name>
<dbReference type="Proteomes" id="UP000780801">
    <property type="component" value="Unassembled WGS sequence"/>
</dbReference>
<protein>
    <submittedName>
        <fullName evidence="2">Uncharacterized protein</fullName>
    </submittedName>
</protein>
<evidence type="ECO:0000313" key="2">
    <source>
        <dbReference type="EMBL" id="KAF9584596.1"/>
    </source>
</evidence>
<gene>
    <name evidence="2" type="ORF">BGW38_005911</name>
</gene>
<reference evidence="2" key="1">
    <citation type="journal article" date="2020" name="Fungal Divers.">
        <title>Resolving the Mortierellaceae phylogeny through synthesis of multi-gene phylogenetics and phylogenomics.</title>
        <authorList>
            <person name="Vandepol N."/>
            <person name="Liber J."/>
            <person name="Desiro A."/>
            <person name="Na H."/>
            <person name="Kennedy M."/>
            <person name="Barry K."/>
            <person name="Grigoriev I.V."/>
            <person name="Miller A.N."/>
            <person name="O'Donnell K."/>
            <person name="Stajich J.E."/>
            <person name="Bonito G."/>
        </authorList>
    </citation>
    <scope>NUCLEOTIDE SEQUENCE</scope>
    <source>
        <strain evidence="2">KOD1015</strain>
    </source>
</reference>
<dbReference type="AlphaFoldDB" id="A0A9P6G0I6"/>
<keyword evidence="3" id="KW-1185">Reference proteome</keyword>
<evidence type="ECO:0000256" key="1">
    <source>
        <dbReference type="SAM" id="MobiDB-lite"/>
    </source>
</evidence>
<evidence type="ECO:0000313" key="3">
    <source>
        <dbReference type="Proteomes" id="UP000780801"/>
    </source>
</evidence>
<organism evidence="2 3">
    <name type="scientific">Lunasporangiospora selenospora</name>
    <dbReference type="NCBI Taxonomy" id="979761"/>
    <lineage>
        <taxon>Eukaryota</taxon>
        <taxon>Fungi</taxon>
        <taxon>Fungi incertae sedis</taxon>
        <taxon>Mucoromycota</taxon>
        <taxon>Mortierellomycotina</taxon>
        <taxon>Mortierellomycetes</taxon>
        <taxon>Mortierellales</taxon>
        <taxon>Mortierellaceae</taxon>
        <taxon>Lunasporangiospora</taxon>
    </lineage>
</organism>
<proteinExistence type="predicted"/>
<feature type="region of interest" description="Disordered" evidence="1">
    <location>
        <begin position="36"/>
        <end position="67"/>
    </location>
</feature>
<feature type="non-terminal residue" evidence="2">
    <location>
        <position position="121"/>
    </location>
</feature>
<dbReference type="EMBL" id="JAABOA010000376">
    <property type="protein sequence ID" value="KAF9584596.1"/>
    <property type="molecule type" value="Genomic_DNA"/>
</dbReference>
<sequence>MSTLMFADFIELDLLDHTDASNDMFSFFLDGPADDPAGTPTSSADMREPAAVADPVAPPTLDCESTAPLSMISQNDPIAEQQSPMLLDSLKLETDSDMAASVHSAHPAALMLASDLVALNS</sequence>